<dbReference type="PANTHER" id="PTHR42794">
    <property type="entry name" value="HEMIN IMPORT ATP-BINDING PROTEIN HMUV"/>
    <property type="match status" value="1"/>
</dbReference>
<dbReference type="PROSITE" id="PS00211">
    <property type="entry name" value="ABC_TRANSPORTER_1"/>
    <property type="match status" value="1"/>
</dbReference>
<organism evidence="5 6">
    <name type="scientific">Rapidithrix thailandica</name>
    <dbReference type="NCBI Taxonomy" id="413964"/>
    <lineage>
        <taxon>Bacteria</taxon>
        <taxon>Pseudomonadati</taxon>
        <taxon>Bacteroidota</taxon>
        <taxon>Cytophagia</taxon>
        <taxon>Cytophagales</taxon>
        <taxon>Flammeovirgaceae</taxon>
        <taxon>Rapidithrix</taxon>
    </lineage>
</organism>
<dbReference type="SUPFAM" id="SSF52540">
    <property type="entry name" value="P-loop containing nucleoside triphosphate hydrolases"/>
    <property type="match status" value="1"/>
</dbReference>
<feature type="domain" description="ABC transporter" evidence="4">
    <location>
        <begin position="3"/>
        <end position="235"/>
    </location>
</feature>
<dbReference type="InterPro" id="IPR017871">
    <property type="entry name" value="ABC_transporter-like_CS"/>
</dbReference>
<dbReference type="InterPro" id="IPR027417">
    <property type="entry name" value="P-loop_NTPase"/>
</dbReference>
<dbReference type="PROSITE" id="PS50893">
    <property type="entry name" value="ABC_TRANSPORTER_2"/>
    <property type="match status" value="1"/>
</dbReference>
<accession>A0AAW9SC76</accession>
<sequence>MMINVEDLTIKIKEKTILENISFKVLPGQFVGIIGSNGSGKSTLIKSLYKILEPSSGSILFNKKNISGMSHAELAKHVAVVGQFNRTDLDFSVREFVVMGRYPHKKRYERMNREDYTIVEQTLNLLEIRDYQDRKISSLSGGEKQRVVVARALTQQPKCLILDEPTNHLDIKYQLQLFKQLKKLPITIIMSIHDIAFAYNFFDRILVLVKGRLLMTGTPEEVITPQTIKQMFDVNAHLIPCESQNKTAVIYEDD</sequence>
<evidence type="ECO:0000256" key="3">
    <source>
        <dbReference type="ARBA" id="ARBA00022840"/>
    </source>
</evidence>
<evidence type="ECO:0000313" key="5">
    <source>
        <dbReference type="EMBL" id="MEN7549964.1"/>
    </source>
</evidence>
<dbReference type="FunFam" id="3.40.50.300:FF:000134">
    <property type="entry name" value="Iron-enterobactin ABC transporter ATP-binding protein"/>
    <property type="match status" value="1"/>
</dbReference>
<keyword evidence="1" id="KW-0813">Transport</keyword>
<reference evidence="5 6" key="1">
    <citation type="submission" date="2024-04" db="EMBL/GenBank/DDBJ databases">
        <title>Novel genus in family Flammeovirgaceae.</title>
        <authorList>
            <person name="Nguyen T.H."/>
            <person name="Vuong T.Q."/>
            <person name="Le H."/>
            <person name="Kim S.-G."/>
        </authorList>
    </citation>
    <scope>NUCLEOTIDE SEQUENCE [LARGE SCALE GENOMIC DNA]</scope>
    <source>
        <strain evidence="5 6">JCM 23209</strain>
    </source>
</reference>
<dbReference type="InterPro" id="IPR003593">
    <property type="entry name" value="AAA+_ATPase"/>
</dbReference>
<protein>
    <submittedName>
        <fullName evidence="5">ABC transporter ATP-binding protein</fullName>
    </submittedName>
</protein>
<proteinExistence type="predicted"/>
<gene>
    <name evidence="5" type="ORF">AAG747_18710</name>
</gene>
<dbReference type="GO" id="GO:0016887">
    <property type="term" value="F:ATP hydrolysis activity"/>
    <property type="evidence" value="ECO:0007669"/>
    <property type="project" value="InterPro"/>
</dbReference>
<dbReference type="InterPro" id="IPR003439">
    <property type="entry name" value="ABC_transporter-like_ATP-bd"/>
</dbReference>
<dbReference type="EMBL" id="JBDKWZ010000011">
    <property type="protein sequence ID" value="MEN7549964.1"/>
    <property type="molecule type" value="Genomic_DNA"/>
</dbReference>
<evidence type="ECO:0000256" key="1">
    <source>
        <dbReference type="ARBA" id="ARBA00022448"/>
    </source>
</evidence>
<dbReference type="PANTHER" id="PTHR42794:SF2">
    <property type="entry name" value="ABC TRANSPORTER ATP-BINDING PROTEIN"/>
    <property type="match status" value="1"/>
</dbReference>
<evidence type="ECO:0000256" key="2">
    <source>
        <dbReference type="ARBA" id="ARBA00022741"/>
    </source>
</evidence>
<dbReference type="CDD" id="cd03214">
    <property type="entry name" value="ABC_Iron-Siderophores_B12_Hemin"/>
    <property type="match status" value="1"/>
</dbReference>
<dbReference type="Pfam" id="PF00005">
    <property type="entry name" value="ABC_tran"/>
    <property type="match status" value="1"/>
</dbReference>
<comment type="caution">
    <text evidence="5">The sequence shown here is derived from an EMBL/GenBank/DDBJ whole genome shotgun (WGS) entry which is preliminary data.</text>
</comment>
<evidence type="ECO:0000259" key="4">
    <source>
        <dbReference type="PROSITE" id="PS50893"/>
    </source>
</evidence>
<keyword evidence="3 5" id="KW-0067">ATP-binding</keyword>
<dbReference type="RefSeq" id="WP_346822743.1">
    <property type="nucleotide sequence ID" value="NZ_JBDKWZ010000011.1"/>
</dbReference>
<dbReference type="AlphaFoldDB" id="A0AAW9SC76"/>
<dbReference type="Gene3D" id="3.40.50.300">
    <property type="entry name" value="P-loop containing nucleotide triphosphate hydrolases"/>
    <property type="match status" value="1"/>
</dbReference>
<name>A0AAW9SC76_9BACT</name>
<dbReference type="GO" id="GO:0005524">
    <property type="term" value="F:ATP binding"/>
    <property type="evidence" value="ECO:0007669"/>
    <property type="project" value="UniProtKB-KW"/>
</dbReference>
<keyword evidence="2" id="KW-0547">Nucleotide-binding</keyword>
<dbReference type="SMART" id="SM00382">
    <property type="entry name" value="AAA"/>
    <property type="match status" value="1"/>
</dbReference>
<evidence type="ECO:0000313" key="6">
    <source>
        <dbReference type="Proteomes" id="UP001403385"/>
    </source>
</evidence>
<dbReference type="Proteomes" id="UP001403385">
    <property type="component" value="Unassembled WGS sequence"/>
</dbReference>
<keyword evidence="6" id="KW-1185">Reference proteome</keyword>